<evidence type="ECO:0000313" key="2">
    <source>
        <dbReference type="EMBL" id="MFD2457130.1"/>
    </source>
</evidence>
<dbReference type="Proteomes" id="UP001597419">
    <property type="component" value="Unassembled WGS sequence"/>
</dbReference>
<dbReference type="RefSeq" id="WP_345402217.1">
    <property type="nucleotide sequence ID" value="NZ_BAABHG010000013.1"/>
</dbReference>
<dbReference type="InterPro" id="IPR027843">
    <property type="entry name" value="DUF4440"/>
</dbReference>
<sequence length="135" mass="15108">MTTTTDTVDDFFARVTRAWNAADADAYAREFTEEATYVIFMGDVLRGREQIGSTHADVLTKWQRGTKMAVKPVSVTMLGEDVASVLTVGGIGTNEPVEYDKFQTFSLVRRDGRWQCAAFQNTEMSDRSKQRHATA</sequence>
<gene>
    <name evidence="2" type="ORF">ACFSYJ_00900</name>
</gene>
<dbReference type="EMBL" id="JBHUKU010000001">
    <property type="protein sequence ID" value="MFD2457130.1"/>
    <property type="molecule type" value="Genomic_DNA"/>
</dbReference>
<evidence type="ECO:0000259" key="1">
    <source>
        <dbReference type="Pfam" id="PF14534"/>
    </source>
</evidence>
<name>A0ABW5GA05_9PSEU</name>
<dbReference type="Pfam" id="PF14534">
    <property type="entry name" value="DUF4440"/>
    <property type="match status" value="1"/>
</dbReference>
<keyword evidence="3" id="KW-1185">Reference proteome</keyword>
<proteinExistence type="predicted"/>
<reference evidence="3" key="1">
    <citation type="journal article" date="2019" name="Int. J. Syst. Evol. Microbiol.">
        <title>The Global Catalogue of Microorganisms (GCM) 10K type strain sequencing project: providing services to taxonomists for standard genome sequencing and annotation.</title>
        <authorList>
            <consortium name="The Broad Institute Genomics Platform"/>
            <consortium name="The Broad Institute Genome Sequencing Center for Infectious Disease"/>
            <person name="Wu L."/>
            <person name="Ma J."/>
        </authorList>
    </citation>
    <scope>NUCLEOTIDE SEQUENCE [LARGE SCALE GENOMIC DNA]</scope>
    <source>
        <strain evidence="3">CGMCC 4.7643</strain>
    </source>
</reference>
<dbReference type="SUPFAM" id="SSF54427">
    <property type="entry name" value="NTF2-like"/>
    <property type="match status" value="1"/>
</dbReference>
<dbReference type="Gene3D" id="3.10.450.50">
    <property type="match status" value="1"/>
</dbReference>
<dbReference type="InterPro" id="IPR011944">
    <property type="entry name" value="Steroid_delta5-4_isomerase"/>
</dbReference>
<feature type="domain" description="DUF4440" evidence="1">
    <location>
        <begin position="11"/>
        <end position="116"/>
    </location>
</feature>
<protein>
    <submittedName>
        <fullName evidence="2">SgcJ/EcaC family oxidoreductase</fullName>
    </submittedName>
</protein>
<dbReference type="NCBIfam" id="TIGR02246">
    <property type="entry name" value="SgcJ/EcaC family oxidoreductase"/>
    <property type="match status" value="1"/>
</dbReference>
<dbReference type="InterPro" id="IPR032710">
    <property type="entry name" value="NTF2-like_dom_sf"/>
</dbReference>
<evidence type="ECO:0000313" key="3">
    <source>
        <dbReference type="Proteomes" id="UP001597419"/>
    </source>
</evidence>
<accession>A0ABW5GA05</accession>
<comment type="caution">
    <text evidence="2">The sequence shown here is derived from an EMBL/GenBank/DDBJ whole genome shotgun (WGS) entry which is preliminary data.</text>
</comment>
<organism evidence="2 3">
    <name type="scientific">Amycolatopsis samaneae</name>
    <dbReference type="NCBI Taxonomy" id="664691"/>
    <lineage>
        <taxon>Bacteria</taxon>
        <taxon>Bacillati</taxon>
        <taxon>Actinomycetota</taxon>
        <taxon>Actinomycetes</taxon>
        <taxon>Pseudonocardiales</taxon>
        <taxon>Pseudonocardiaceae</taxon>
        <taxon>Amycolatopsis</taxon>
    </lineage>
</organism>